<dbReference type="CDD" id="cd04301">
    <property type="entry name" value="NAT_SF"/>
    <property type="match status" value="1"/>
</dbReference>
<evidence type="ECO:0000256" key="2">
    <source>
        <dbReference type="ARBA" id="ARBA00023315"/>
    </source>
</evidence>
<dbReference type="PANTHER" id="PTHR43877:SF2">
    <property type="entry name" value="AMINOALKYLPHOSPHONATE N-ACETYLTRANSFERASE-RELATED"/>
    <property type="match status" value="1"/>
</dbReference>
<keyword evidence="5" id="KW-1185">Reference proteome</keyword>
<name>A0A1G7UNR5_9HYPH</name>
<dbReference type="SUPFAM" id="SSF55729">
    <property type="entry name" value="Acyl-CoA N-acyltransferases (Nat)"/>
    <property type="match status" value="1"/>
</dbReference>
<dbReference type="Proteomes" id="UP000199495">
    <property type="component" value="Unassembled WGS sequence"/>
</dbReference>
<protein>
    <submittedName>
        <fullName evidence="4">Predicted N-acetyltransferase YhbS</fullName>
    </submittedName>
</protein>
<gene>
    <name evidence="4" type="ORF">SAMN04487974_103175</name>
</gene>
<dbReference type="STRING" id="440168.SAMN04487974_103175"/>
<dbReference type="InterPro" id="IPR000182">
    <property type="entry name" value="GNAT_dom"/>
</dbReference>
<evidence type="ECO:0000256" key="1">
    <source>
        <dbReference type="ARBA" id="ARBA00022679"/>
    </source>
</evidence>
<dbReference type="Pfam" id="PF00583">
    <property type="entry name" value="Acetyltransf_1"/>
    <property type="match status" value="1"/>
</dbReference>
<feature type="domain" description="N-acetyltransferase" evidence="3">
    <location>
        <begin position="36"/>
        <end position="184"/>
    </location>
</feature>
<dbReference type="InterPro" id="IPR016181">
    <property type="entry name" value="Acyl_CoA_acyltransferase"/>
</dbReference>
<organism evidence="4 5">
    <name type="scientific">Pelagibacterium luteolum</name>
    <dbReference type="NCBI Taxonomy" id="440168"/>
    <lineage>
        <taxon>Bacteria</taxon>
        <taxon>Pseudomonadati</taxon>
        <taxon>Pseudomonadota</taxon>
        <taxon>Alphaproteobacteria</taxon>
        <taxon>Hyphomicrobiales</taxon>
        <taxon>Devosiaceae</taxon>
        <taxon>Pelagibacterium</taxon>
    </lineage>
</organism>
<dbReference type="InterPro" id="IPR050832">
    <property type="entry name" value="Bact_Acetyltransf"/>
</dbReference>
<sequence length="184" mass="20399">MPPFVPPLLITPHYLSPCRNTAPTTLRISDFHMIETTIRAATRDDLAFIIALIEEDSVYGSTEDAANPQAPGYLAALAAIDADPNQMLLIATLDGEPVGTFQLTFTPGISRRGAWRCTVENVHVSATHRNKRIGEQMMAWAADQARARGCAFVQLTSNKQRTDAHRFYERIGFSKSHEGFKLKL</sequence>
<evidence type="ECO:0000313" key="4">
    <source>
        <dbReference type="EMBL" id="SDG48988.1"/>
    </source>
</evidence>
<accession>A0A1G7UNR5</accession>
<dbReference type="GO" id="GO:0016747">
    <property type="term" value="F:acyltransferase activity, transferring groups other than amino-acyl groups"/>
    <property type="evidence" value="ECO:0007669"/>
    <property type="project" value="InterPro"/>
</dbReference>
<dbReference type="EMBL" id="FNCS01000003">
    <property type="protein sequence ID" value="SDG48988.1"/>
    <property type="molecule type" value="Genomic_DNA"/>
</dbReference>
<evidence type="ECO:0000259" key="3">
    <source>
        <dbReference type="PROSITE" id="PS51186"/>
    </source>
</evidence>
<proteinExistence type="predicted"/>
<dbReference type="PANTHER" id="PTHR43877">
    <property type="entry name" value="AMINOALKYLPHOSPHONATE N-ACETYLTRANSFERASE-RELATED-RELATED"/>
    <property type="match status" value="1"/>
</dbReference>
<evidence type="ECO:0000313" key="5">
    <source>
        <dbReference type="Proteomes" id="UP000199495"/>
    </source>
</evidence>
<dbReference type="AlphaFoldDB" id="A0A1G7UNR5"/>
<dbReference type="PROSITE" id="PS51186">
    <property type="entry name" value="GNAT"/>
    <property type="match status" value="1"/>
</dbReference>
<keyword evidence="2" id="KW-0012">Acyltransferase</keyword>
<reference evidence="4 5" key="1">
    <citation type="submission" date="2016-10" db="EMBL/GenBank/DDBJ databases">
        <authorList>
            <person name="de Groot N.N."/>
        </authorList>
    </citation>
    <scope>NUCLEOTIDE SEQUENCE [LARGE SCALE GENOMIC DNA]</scope>
    <source>
        <strain evidence="4 5">CGMCC 1.10267</strain>
    </source>
</reference>
<keyword evidence="1 4" id="KW-0808">Transferase</keyword>
<dbReference type="Gene3D" id="3.40.630.30">
    <property type="match status" value="1"/>
</dbReference>